<dbReference type="PANTHER" id="PTHR33778">
    <property type="entry name" value="PROTEIN MGTC"/>
    <property type="match status" value="1"/>
</dbReference>
<evidence type="ECO:0000256" key="4">
    <source>
        <dbReference type="ARBA" id="ARBA00022989"/>
    </source>
</evidence>
<dbReference type="InterPro" id="IPR003416">
    <property type="entry name" value="MgtC/SapB/SrpB/YhiD_fam"/>
</dbReference>
<evidence type="ECO:0000313" key="8">
    <source>
        <dbReference type="EMBL" id="MPN12103.1"/>
    </source>
</evidence>
<sequence length="140" mass="15724">MGVNVKGLTTATTIWVASAIGLAIGAGFYLAALIAVVIIMLVLIFIDFLEKNVFRESLYKVVTVKYEGMDNRKEDVVSILKKHQVRILTINVEKDFEKNVTKMHFQVHIAMHADTEVMCNQISGVFESGQIRAVEFETME</sequence>
<dbReference type="GO" id="GO:0005886">
    <property type="term" value="C:plasma membrane"/>
    <property type="evidence" value="ECO:0007669"/>
    <property type="project" value="UniProtKB-SubCell"/>
</dbReference>
<accession>A0A645FIN7</accession>
<dbReference type="PANTHER" id="PTHR33778:SF1">
    <property type="entry name" value="MAGNESIUM TRANSPORTER YHID-RELATED"/>
    <property type="match status" value="1"/>
</dbReference>
<evidence type="ECO:0000256" key="2">
    <source>
        <dbReference type="ARBA" id="ARBA00022475"/>
    </source>
</evidence>
<reference evidence="8" key="1">
    <citation type="submission" date="2019-08" db="EMBL/GenBank/DDBJ databases">
        <authorList>
            <person name="Kucharzyk K."/>
            <person name="Murdoch R.W."/>
            <person name="Higgins S."/>
            <person name="Loffler F."/>
        </authorList>
    </citation>
    <scope>NUCLEOTIDE SEQUENCE</scope>
</reference>
<gene>
    <name evidence="8" type="ORF">SDC9_159415</name>
</gene>
<keyword evidence="4 6" id="KW-1133">Transmembrane helix</keyword>
<keyword evidence="3 6" id="KW-0812">Transmembrane</keyword>
<keyword evidence="2" id="KW-1003">Cell membrane</keyword>
<dbReference type="EMBL" id="VSSQ01058391">
    <property type="protein sequence ID" value="MPN12103.1"/>
    <property type="molecule type" value="Genomic_DNA"/>
</dbReference>
<feature type="transmembrane region" description="Helical" evidence="6">
    <location>
        <begin position="20"/>
        <end position="46"/>
    </location>
</feature>
<organism evidence="8">
    <name type="scientific">bioreactor metagenome</name>
    <dbReference type="NCBI Taxonomy" id="1076179"/>
    <lineage>
        <taxon>unclassified sequences</taxon>
        <taxon>metagenomes</taxon>
        <taxon>ecological metagenomes</taxon>
    </lineage>
</organism>
<keyword evidence="5 6" id="KW-0472">Membrane</keyword>
<dbReference type="InterPro" id="IPR049177">
    <property type="entry name" value="MgtC_SapB_SrpB_YhiD_N"/>
</dbReference>
<evidence type="ECO:0000256" key="6">
    <source>
        <dbReference type="SAM" id="Phobius"/>
    </source>
</evidence>
<evidence type="ECO:0000256" key="5">
    <source>
        <dbReference type="ARBA" id="ARBA00023136"/>
    </source>
</evidence>
<evidence type="ECO:0000256" key="1">
    <source>
        <dbReference type="ARBA" id="ARBA00004651"/>
    </source>
</evidence>
<feature type="domain" description="MgtC/SapB/SrpB/YhiD N-terminal" evidence="7">
    <location>
        <begin position="3"/>
        <end position="51"/>
    </location>
</feature>
<protein>
    <recommendedName>
        <fullName evidence="7">MgtC/SapB/SrpB/YhiD N-terminal domain-containing protein</fullName>
    </recommendedName>
</protein>
<name>A0A645FIN7_9ZZZZ</name>
<comment type="caution">
    <text evidence="8">The sequence shown here is derived from an EMBL/GenBank/DDBJ whole genome shotgun (WGS) entry which is preliminary data.</text>
</comment>
<comment type="subcellular location">
    <subcellularLocation>
        <location evidence="1">Cell membrane</location>
        <topology evidence="1">Multi-pass membrane protein</topology>
    </subcellularLocation>
</comment>
<evidence type="ECO:0000259" key="7">
    <source>
        <dbReference type="Pfam" id="PF02308"/>
    </source>
</evidence>
<dbReference type="Pfam" id="PF02308">
    <property type="entry name" value="MgtC"/>
    <property type="match status" value="1"/>
</dbReference>
<proteinExistence type="predicted"/>
<dbReference type="AlphaFoldDB" id="A0A645FIN7"/>
<evidence type="ECO:0000256" key="3">
    <source>
        <dbReference type="ARBA" id="ARBA00022692"/>
    </source>
</evidence>